<dbReference type="VEuPathDB" id="TriTrypDB:TvY486_0014460"/>
<feature type="compositionally biased region" description="Basic residues" evidence="1">
    <location>
        <begin position="75"/>
        <end position="90"/>
    </location>
</feature>
<feature type="region of interest" description="Disordered" evidence="1">
    <location>
        <begin position="118"/>
        <end position="211"/>
    </location>
</feature>
<evidence type="ECO:0000256" key="1">
    <source>
        <dbReference type="SAM" id="MobiDB-lite"/>
    </source>
</evidence>
<feature type="compositionally biased region" description="Low complexity" evidence="1">
    <location>
        <begin position="162"/>
        <end position="177"/>
    </location>
</feature>
<feature type="compositionally biased region" description="Low complexity" evidence="1">
    <location>
        <begin position="240"/>
        <end position="251"/>
    </location>
</feature>
<reference evidence="2 3" key="1">
    <citation type="journal article" date="2012" name="Proc. Natl. Acad. Sci. U.S.A.">
        <title>Antigenic diversity is generated by distinct evolutionary mechanisms in African trypanosome species.</title>
        <authorList>
            <person name="Jackson A.P."/>
            <person name="Berry A."/>
            <person name="Aslett M."/>
            <person name="Allison H.C."/>
            <person name="Burton P."/>
            <person name="Vavrova-Anderson J."/>
            <person name="Brown R."/>
            <person name="Browne H."/>
            <person name="Corton N."/>
            <person name="Hauser H."/>
            <person name="Gamble J."/>
            <person name="Gilderthorp R."/>
            <person name="Marcello L."/>
            <person name="McQuillan J."/>
            <person name="Otto T.D."/>
            <person name="Quail M.A."/>
            <person name="Sanders M.J."/>
            <person name="van Tonder A."/>
            <person name="Ginger M.L."/>
            <person name="Field M.C."/>
            <person name="Barry J.D."/>
            <person name="Hertz-Fowler C."/>
            <person name="Berriman M."/>
        </authorList>
    </citation>
    <scope>NUCLEOTIDE SEQUENCE</scope>
    <source>
        <strain evidence="2 3">Y486</strain>
    </source>
</reference>
<feature type="compositionally biased region" description="Polar residues" evidence="1">
    <location>
        <begin position="118"/>
        <end position="128"/>
    </location>
</feature>
<evidence type="ECO:0000313" key="3">
    <source>
        <dbReference type="Proteomes" id="UP000009027"/>
    </source>
</evidence>
<protein>
    <submittedName>
        <fullName evidence="2">Uncharacterized protein</fullName>
    </submittedName>
</protein>
<feature type="region of interest" description="Disordered" evidence="1">
    <location>
        <begin position="240"/>
        <end position="266"/>
    </location>
</feature>
<gene>
    <name evidence="2" type="ORF">TvY486_0014460</name>
</gene>
<name>F9WMI1_TRYVY</name>
<dbReference type="AlphaFoldDB" id="F9WMI1"/>
<feature type="compositionally biased region" description="Basic residues" evidence="1">
    <location>
        <begin position="40"/>
        <end position="54"/>
    </location>
</feature>
<sequence>MPSKPGFLLQDAWDAAAAWARTVGEMGRAEGPQRMGTRAYNRRRPLRAKSARPRMKAESPGGAPKGPRREEGPHHQARRQVRRNNRRLHRATRDAFAAGEWGTTVRRPMRRWLASLVGSQKARSSPGNNELRGRYGIGFRRRGKKTTLQSGPAGCTARGQERGSQQQREQQRAASASKRQRWETQRQHPNRRRRTQTTLASQKRRTAIRASHLWRRERAELPFQGEPFLSALLPGRPAGAAARSLSSQSRRAATERGSDLQEQNGRAARRRQWLRLYALKVRRPAFICRSHVPSQSEKKIARALCPPTRLQNRAGNRRGPWPTRCAGRRCLVRPLARLVLKRRF</sequence>
<feature type="compositionally biased region" description="Basic residues" evidence="1">
    <location>
        <begin position="202"/>
        <end position="211"/>
    </location>
</feature>
<organism evidence="2 3">
    <name type="scientific">Trypanosoma vivax (strain Y486)</name>
    <dbReference type="NCBI Taxonomy" id="1055687"/>
    <lineage>
        <taxon>Eukaryota</taxon>
        <taxon>Discoba</taxon>
        <taxon>Euglenozoa</taxon>
        <taxon>Kinetoplastea</taxon>
        <taxon>Metakinetoplastina</taxon>
        <taxon>Trypanosomatida</taxon>
        <taxon>Trypanosomatidae</taxon>
        <taxon>Trypanosoma</taxon>
        <taxon>Duttonella</taxon>
    </lineage>
</organism>
<evidence type="ECO:0000313" key="2">
    <source>
        <dbReference type="EMBL" id="CCD18738.1"/>
    </source>
</evidence>
<dbReference type="Proteomes" id="UP000009027">
    <property type="component" value="Unassembled WGS sequence"/>
</dbReference>
<feature type="region of interest" description="Disordered" evidence="1">
    <location>
        <begin position="25"/>
        <end position="91"/>
    </location>
</feature>
<proteinExistence type="predicted"/>
<keyword evidence="3" id="KW-1185">Reference proteome</keyword>
<dbReference type="EMBL" id="CAEX01001750">
    <property type="protein sequence ID" value="CCD18738.1"/>
    <property type="molecule type" value="Genomic_DNA"/>
</dbReference>
<accession>F9WMI1</accession>